<sequence length="62" mass="7019">MDLVSALAAKGELITLKDKLITLGLEIDDGKASKEELLKRVAMCIENVEELETMVRFNYDKY</sequence>
<dbReference type="EMBL" id="FMAU01000001">
    <property type="protein sequence ID" value="SCB87232.1"/>
    <property type="molecule type" value="Genomic_DNA"/>
</dbReference>
<evidence type="ECO:0000313" key="1">
    <source>
        <dbReference type="EMBL" id="SCB87232.1"/>
    </source>
</evidence>
<dbReference type="OrthoDB" id="9894665at2"/>
<protein>
    <submittedName>
        <fullName evidence="1">Uncharacterized protein</fullName>
    </submittedName>
</protein>
<reference evidence="2" key="1">
    <citation type="submission" date="2016-08" db="EMBL/GenBank/DDBJ databases">
        <authorList>
            <person name="Varghese N."/>
            <person name="Submissions Spin"/>
        </authorList>
    </citation>
    <scope>NUCLEOTIDE SEQUENCE [LARGE SCALE GENOMIC DNA]</scope>
    <source>
        <strain evidence="2">SGD-1123</strain>
    </source>
</reference>
<dbReference type="Proteomes" id="UP000181997">
    <property type="component" value="Unassembled WGS sequence"/>
</dbReference>
<accession>A0A0V8HNG5</accession>
<name>A0A0V8HNG5_9BACI</name>
<proteinExistence type="predicted"/>
<gene>
    <name evidence="1" type="ORF">GA0061094_1070</name>
</gene>
<evidence type="ECO:0000313" key="2">
    <source>
        <dbReference type="Proteomes" id="UP000181997"/>
    </source>
</evidence>
<dbReference type="RefSeq" id="WP_058297738.1">
    <property type="nucleotide sequence ID" value="NZ_FMAU01000001.1"/>
</dbReference>
<organism evidence="1 2">
    <name type="scientific">[Bacillus] enclensis</name>
    <dbReference type="NCBI Taxonomy" id="1402860"/>
    <lineage>
        <taxon>Bacteria</taxon>
        <taxon>Bacillati</taxon>
        <taxon>Bacillota</taxon>
        <taxon>Bacilli</taxon>
        <taxon>Bacillales</taxon>
        <taxon>Bacillaceae</taxon>
        <taxon>Rossellomorea</taxon>
    </lineage>
</organism>
<keyword evidence="2" id="KW-1185">Reference proteome</keyword>
<dbReference type="AlphaFoldDB" id="A0A0V8HNG5"/>